<organism evidence="27 28">
    <name type="scientific">Branchiostoma floridae</name>
    <name type="common">Florida lancelet</name>
    <name type="synonym">Amphioxus</name>
    <dbReference type="NCBI Taxonomy" id="7739"/>
    <lineage>
        <taxon>Eukaryota</taxon>
        <taxon>Metazoa</taxon>
        <taxon>Chordata</taxon>
        <taxon>Cephalochordata</taxon>
        <taxon>Leptocardii</taxon>
        <taxon>Amphioxiformes</taxon>
        <taxon>Branchiostomatidae</taxon>
        <taxon>Branchiostoma</taxon>
    </lineage>
</organism>
<evidence type="ECO:0000256" key="19">
    <source>
        <dbReference type="ARBA" id="ARBA00026108"/>
    </source>
</evidence>
<dbReference type="InterPro" id="IPR000834">
    <property type="entry name" value="Peptidase_M14"/>
</dbReference>
<sequence>METRCGGLLFTSKFDSGNLARVERCCRDESDEGAGPGGSPLTPDFEFNVWTKPDAAGTPHENGNRSWFHFGVKGYPPGKLIKINIMNMNKQGKLYSQGMTPLYKTIPHQPKWQRIRDKPTYETDNGNFILSFTHRFAETRGGTTYFTFCYPWSYTECQERLSQLDEKFSACKDLDPKSTPDCIYYKRELVTLSIDKNRIDLITITSCHGMQEEREPRLDKLFPEKDEPRPHKFKGKRVFFLSSRVHPGETPSSFVFNGFLDFILREEDPRARQLRKQYVFKLIPLLNPDGVARGHYRTDQRGVNLNRMYLTPDPVLHPSVFAAKSILIYHHVHNRVIQPTNSPRHENSRTQPSPAQAKDNSANDRRTQNGTNETSTSDKENLDENRPSVTETEEVTPQTSGENLCDQTRKLSIADQESQCSSPEHDVKDGSIQQSSSDSSMWTSDSSTSISVTEKDLEFYRSIPHNESGIAFYVDLHGHASKRGCFIYGNHFDNDFEAVECMLFPKLISLNSAHFDFPGCNFTEKNMYTKDKRDGMSKEGSGRVAMYKTIGIIHSYTLECNYNMGRMTNCIAAATMDNGRATPPPMAGFPPKYTPEHFEEVGRAMAIAALDITDTNPWSRIAHSEHTCVYNLRQWMHRYVRSLRGAPPMPRRMARVTSKTSSMIASATGHPPSTTLTRQLSNSDSSSVGGSPIRVPNQTTARNQAPNTSRNPPQPPARRNPPGLSKPLAPVKVPPHQPAQCLPMKPVTMYHQPPGMCINVLTDPLPVVRLRYTKTERLRRQRTMAITGNTQSSTSPTATSISPTSRSPTHPVSLTLTTSPTVPTTNTLSTPATSSTHHVHIGKASNAVTHYIHIGSSSAGHNTSAPQQTTVALDPSTMSNVYKISAGGFSPRGATPQYVTTMTSSILPISVVNPSVMYGPMQLTSISKGAMQGSVRIRESSSSAERRKLGQLKYSHSLDSSLMDEQLLHLSQTSPQLTQTSPTSILGTTTAMVAPPLMSSNRTISRADSRITLNMPTATPSFQPVENRSPTEPVNKPPLPSQQDQQAQGNSPVKRQAVRPVRSGKNRSTSHSPSGNKGRRNASGSDSDMERKRPKRRGKLLRRKARGKKMSDVPVQADQESIPVAGTAIQLDGNKGKGMSDAPVQVDPASIPIEGAAVHLLPQQEKLSPRMLYRARSSTLTPSRARPEGRAMPTGSTSDVPSVVETPLPVAPMDDDDSASGSPVFRKRSALQREGFSQMKQPSTHLPVSSHGEE</sequence>
<evidence type="ECO:0000256" key="16">
    <source>
        <dbReference type="ARBA" id="ARBA00024141"/>
    </source>
</evidence>
<feature type="compositionally biased region" description="Polar residues" evidence="25">
    <location>
        <begin position="1007"/>
        <end position="1032"/>
    </location>
</feature>
<evidence type="ECO:0000256" key="12">
    <source>
        <dbReference type="ARBA" id="ARBA00022833"/>
    </source>
</evidence>
<evidence type="ECO:0000256" key="5">
    <source>
        <dbReference type="ARBA" id="ARBA00004514"/>
    </source>
</evidence>
<dbReference type="Pfam" id="PF00246">
    <property type="entry name" value="Peptidase_M14"/>
    <property type="match status" value="1"/>
</dbReference>
<evidence type="ECO:0000256" key="20">
    <source>
        <dbReference type="ARBA" id="ARBA00029302"/>
    </source>
</evidence>
<feature type="region of interest" description="Disordered" evidence="25">
    <location>
        <begin position="1176"/>
        <end position="1254"/>
    </location>
</feature>
<dbReference type="GO" id="GO:0005819">
    <property type="term" value="C:spindle"/>
    <property type="evidence" value="ECO:0007669"/>
    <property type="project" value="UniProtKB-SubCell"/>
</dbReference>
<comment type="subcellular location">
    <subcellularLocation>
        <location evidence="3">Cytoplasm</location>
        <location evidence="3">Cytoskeleton</location>
        <location evidence="3">Spindle</location>
    </subcellularLocation>
    <subcellularLocation>
        <location evidence="5">Cytoplasm</location>
        <location evidence="5">Cytosol</location>
    </subcellularLocation>
    <subcellularLocation>
        <location evidence="4">Midbody</location>
    </subcellularLocation>
    <subcellularLocation>
        <location evidence="2">Nucleus</location>
    </subcellularLocation>
</comment>
<keyword evidence="12" id="KW-0862">Zinc</keyword>
<dbReference type="RefSeq" id="XP_035667281.1">
    <property type="nucleotide sequence ID" value="XM_035811388.1"/>
</dbReference>
<dbReference type="EC" id="3.4.17.24" evidence="19"/>
<feature type="compositionally biased region" description="Basic and acidic residues" evidence="25">
    <location>
        <begin position="376"/>
        <end position="386"/>
    </location>
</feature>
<keyword evidence="13" id="KW-0482">Metalloprotease</keyword>
<dbReference type="PANTHER" id="PTHR12756">
    <property type="entry name" value="CYTOSOLIC CARBOXYPEPTIDASE"/>
    <property type="match status" value="1"/>
</dbReference>
<reference evidence="28 29" key="2">
    <citation type="submission" date="2025-04" db="UniProtKB">
        <authorList>
            <consortium name="RefSeq"/>
        </authorList>
    </citation>
    <scope>IDENTIFICATION</scope>
    <source>
        <strain evidence="28 29">S238N-H82</strain>
        <tissue evidence="28 29">Testes</tissue>
    </source>
</reference>
<feature type="active site" description="Proton donor/acceptor" evidence="24">
    <location>
        <position position="559"/>
    </location>
</feature>
<proteinExistence type="inferred from homology"/>
<evidence type="ECO:0000259" key="26">
    <source>
        <dbReference type="PROSITE" id="PS52035"/>
    </source>
</evidence>
<keyword evidence="14" id="KW-0206">Cytoskeleton</keyword>
<dbReference type="InterPro" id="IPR040626">
    <property type="entry name" value="Pepdidase_M14_N"/>
</dbReference>
<comment type="catalytic activity">
    <reaction evidence="20">
        <text>(L-glutamyl)(n+1)-gamma-L-glutamyl-L-glutamyl-[protein] + H2O = (L-glutamyl)(n)-gamma-L-glutamyl-L-glutamyl-[protein] + L-glutamate</text>
        <dbReference type="Rhea" id="RHEA:60004"/>
        <dbReference type="Rhea" id="RHEA-COMP:15519"/>
        <dbReference type="Rhea" id="RHEA-COMP:15675"/>
        <dbReference type="ChEBI" id="CHEBI:15377"/>
        <dbReference type="ChEBI" id="CHEBI:29985"/>
        <dbReference type="ChEBI" id="CHEBI:143623"/>
    </reaction>
    <physiologicalReaction direction="left-to-right" evidence="20">
        <dbReference type="Rhea" id="RHEA:60005"/>
    </physiologicalReaction>
</comment>
<evidence type="ECO:0000256" key="24">
    <source>
        <dbReference type="PROSITE-ProRule" id="PRU01379"/>
    </source>
</evidence>
<evidence type="ECO:0000256" key="4">
    <source>
        <dbReference type="ARBA" id="ARBA00004214"/>
    </source>
</evidence>
<dbReference type="GO" id="GO:0005829">
    <property type="term" value="C:cytosol"/>
    <property type="evidence" value="ECO:0007669"/>
    <property type="project" value="UniProtKB-SubCell"/>
</dbReference>
<protein>
    <recommendedName>
        <fullName evidence="16">Cytosolic carboxypeptidase-like protein 5</fullName>
        <ecNumber evidence="19">3.4.17.24</ecNumber>
    </recommendedName>
    <alternativeName>
        <fullName evidence="22">ATP/GTP-binding protein-like 5</fullName>
    </alternativeName>
    <alternativeName>
        <fullName evidence="21">Protein deglutamylase CCP5</fullName>
    </alternativeName>
</protein>
<keyword evidence="27" id="KW-1185">Reference proteome</keyword>
<evidence type="ECO:0000256" key="25">
    <source>
        <dbReference type="SAM" id="MobiDB-lite"/>
    </source>
</evidence>
<dbReference type="Pfam" id="PF18027">
    <property type="entry name" value="Pepdidase_M14_N"/>
    <property type="match status" value="1"/>
</dbReference>
<reference evidence="27" key="1">
    <citation type="journal article" date="2020" name="Nat. Ecol. Evol.">
        <title>Deeply conserved synteny resolves early events in vertebrate evolution.</title>
        <authorList>
            <person name="Simakov O."/>
            <person name="Marletaz F."/>
            <person name="Yue J.X."/>
            <person name="O'Connell B."/>
            <person name="Jenkins J."/>
            <person name="Brandt A."/>
            <person name="Calef R."/>
            <person name="Tung C.H."/>
            <person name="Huang T.K."/>
            <person name="Schmutz J."/>
            <person name="Satoh N."/>
            <person name="Yu J.K."/>
            <person name="Putnam N.H."/>
            <person name="Green R.E."/>
            <person name="Rokhsar D.S."/>
        </authorList>
    </citation>
    <scope>NUCLEOTIDE SEQUENCE [LARGE SCALE GENOMIC DNA]</scope>
    <source>
        <strain evidence="27">S238N-H82</strain>
    </source>
</reference>
<dbReference type="Proteomes" id="UP000001554">
    <property type="component" value="Chromosome 2"/>
</dbReference>
<evidence type="ECO:0000256" key="10">
    <source>
        <dbReference type="ARBA" id="ARBA00022723"/>
    </source>
</evidence>
<dbReference type="GO" id="GO:0015631">
    <property type="term" value="F:tubulin binding"/>
    <property type="evidence" value="ECO:0000318"/>
    <property type="project" value="GO_Central"/>
</dbReference>
<dbReference type="GO" id="GO:0030496">
    <property type="term" value="C:midbody"/>
    <property type="evidence" value="ECO:0007669"/>
    <property type="project" value="UniProtKB-SubCell"/>
</dbReference>
<feature type="compositionally biased region" description="Low complexity" evidence="25">
    <location>
        <begin position="431"/>
        <end position="447"/>
    </location>
</feature>
<gene>
    <name evidence="28 29" type="primary">LOC118409969</name>
</gene>
<feature type="region of interest" description="Disordered" evidence="25">
    <location>
        <begin position="648"/>
        <end position="736"/>
    </location>
</feature>
<dbReference type="OrthoDB" id="10253041at2759"/>
<dbReference type="Gene3D" id="2.60.40.3120">
    <property type="match status" value="1"/>
</dbReference>
<evidence type="ECO:0000256" key="1">
    <source>
        <dbReference type="ARBA" id="ARBA00001947"/>
    </source>
</evidence>
<dbReference type="PANTHER" id="PTHR12756:SF12">
    <property type="entry name" value="CYTOSOLIC CARBOXYPEPTIDASE-LIKE PROTEIN 5"/>
    <property type="match status" value="1"/>
</dbReference>
<dbReference type="CDD" id="cd06236">
    <property type="entry name" value="M14_AGBL5_like"/>
    <property type="match status" value="1"/>
</dbReference>
<evidence type="ECO:0000256" key="15">
    <source>
        <dbReference type="ARBA" id="ARBA00023242"/>
    </source>
</evidence>
<dbReference type="RefSeq" id="XP_035667282.1">
    <property type="nucleotide sequence ID" value="XM_035811389.1"/>
</dbReference>
<comment type="similarity">
    <text evidence="6 24">Belongs to the peptidase M14 family.</text>
</comment>
<dbReference type="PROSITE" id="PS52035">
    <property type="entry name" value="PEPTIDASE_M14"/>
    <property type="match status" value="1"/>
</dbReference>
<feature type="region of interest" description="Disordered" evidence="25">
    <location>
        <begin position="786"/>
        <end position="838"/>
    </location>
</feature>
<dbReference type="Gene3D" id="3.40.630.10">
    <property type="entry name" value="Zn peptidases"/>
    <property type="match status" value="2"/>
</dbReference>
<feature type="region of interest" description="Disordered" evidence="25">
    <location>
        <begin position="1007"/>
        <end position="1117"/>
    </location>
</feature>
<evidence type="ECO:0000256" key="17">
    <source>
        <dbReference type="ARBA" id="ARBA00024524"/>
    </source>
</evidence>
<comment type="cofactor">
    <cofactor evidence="1">
        <name>Zn(2+)</name>
        <dbReference type="ChEBI" id="CHEBI:29105"/>
    </cofactor>
</comment>
<keyword evidence="11" id="KW-0378">Hydrolase</keyword>
<evidence type="ECO:0000256" key="14">
    <source>
        <dbReference type="ARBA" id="ARBA00023212"/>
    </source>
</evidence>
<feature type="compositionally biased region" description="Polar residues" evidence="25">
    <location>
        <begin position="1066"/>
        <end position="1075"/>
    </location>
</feature>
<dbReference type="GO" id="GO:0015630">
    <property type="term" value="C:microtubule cytoskeleton"/>
    <property type="evidence" value="ECO:0000318"/>
    <property type="project" value="GO_Central"/>
</dbReference>
<dbReference type="GO" id="GO:0005634">
    <property type="term" value="C:nucleus"/>
    <property type="evidence" value="ECO:0007669"/>
    <property type="project" value="UniProtKB-SubCell"/>
</dbReference>
<dbReference type="GO" id="GO:0005737">
    <property type="term" value="C:cytoplasm"/>
    <property type="evidence" value="ECO:0000318"/>
    <property type="project" value="GO_Central"/>
</dbReference>
<keyword evidence="10" id="KW-0479">Metal-binding</keyword>
<feature type="compositionally biased region" description="Polar residues" evidence="25">
    <location>
        <begin position="696"/>
        <end position="709"/>
    </location>
</feature>
<feature type="compositionally biased region" description="Polar residues" evidence="25">
    <location>
        <begin position="1238"/>
        <end position="1247"/>
    </location>
</feature>
<feature type="compositionally biased region" description="Polar residues" evidence="25">
    <location>
        <begin position="657"/>
        <end position="680"/>
    </location>
</feature>
<dbReference type="GeneID" id="118409969"/>
<evidence type="ECO:0000313" key="29">
    <source>
        <dbReference type="RefSeq" id="XP_035667282.1"/>
    </source>
</evidence>
<comment type="catalytic activity">
    <reaction evidence="18">
        <text>C-terminal L-alpha-aminoacyl-L-glutamyl-[tubulin] + H2O = C-terminal L-alpha-aminoacyl-[tubulin] + L-glutamate</text>
        <dbReference type="Rhea" id="RHEA:63796"/>
        <dbReference type="Rhea" id="RHEA-COMP:16436"/>
        <dbReference type="Rhea" id="RHEA-COMP:16437"/>
        <dbReference type="ChEBI" id="CHEBI:15377"/>
        <dbReference type="ChEBI" id="CHEBI:29985"/>
        <dbReference type="ChEBI" id="CHEBI:90782"/>
        <dbReference type="ChEBI" id="CHEBI:149556"/>
        <dbReference type="EC" id="3.4.17.24"/>
    </reaction>
    <physiologicalReaction direction="left-to-right" evidence="18">
        <dbReference type="Rhea" id="RHEA:63797"/>
    </physiologicalReaction>
</comment>
<evidence type="ECO:0000256" key="3">
    <source>
        <dbReference type="ARBA" id="ARBA00004186"/>
    </source>
</evidence>
<keyword evidence="15" id="KW-0539">Nucleus</keyword>
<dbReference type="AlphaFoldDB" id="A0A9J7MHJ5"/>
<dbReference type="GO" id="GO:0004181">
    <property type="term" value="F:metallocarboxypeptidase activity"/>
    <property type="evidence" value="ECO:0000318"/>
    <property type="project" value="GO_Central"/>
</dbReference>
<name>A0A9J7MHJ5_BRAFL</name>
<dbReference type="InterPro" id="IPR050821">
    <property type="entry name" value="Cytosolic_carboxypeptidase"/>
</dbReference>
<comment type="catalytic activity">
    <reaction evidence="17">
        <text>C-terminal L-alpha-aminoacyl-L-glutamyl-L-glutamyl-[tubulin] + H2O = C-terminal L-alpha-aminoacyl-L-glutamyl-[tubulin] + L-glutamate</text>
        <dbReference type="Rhea" id="RHEA:63792"/>
        <dbReference type="Rhea" id="RHEA-COMP:16435"/>
        <dbReference type="Rhea" id="RHEA-COMP:16436"/>
        <dbReference type="ChEBI" id="CHEBI:15377"/>
        <dbReference type="ChEBI" id="CHEBI:29985"/>
        <dbReference type="ChEBI" id="CHEBI:149555"/>
        <dbReference type="ChEBI" id="CHEBI:149556"/>
        <dbReference type="EC" id="3.4.17.24"/>
    </reaction>
    <physiologicalReaction direction="left-to-right" evidence="17">
        <dbReference type="Rhea" id="RHEA:63793"/>
    </physiologicalReaction>
</comment>
<dbReference type="GO" id="GO:0008270">
    <property type="term" value="F:zinc ion binding"/>
    <property type="evidence" value="ECO:0007669"/>
    <property type="project" value="InterPro"/>
</dbReference>
<dbReference type="GO" id="GO:0006508">
    <property type="term" value="P:proteolysis"/>
    <property type="evidence" value="ECO:0007669"/>
    <property type="project" value="UniProtKB-KW"/>
</dbReference>
<feature type="compositionally biased region" description="Low complexity" evidence="25">
    <location>
        <begin position="790"/>
        <end position="836"/>
    </location>
</feature>
<evidence type="ECO:0000256" key="22">
    <source>
        <dbReference type="ARBA" id="ARBA00032928"/>
    </source>
</evidence>
<feature type="compositionally biased region" description="Polar residues" evidence="25">
    <location>
        <begin position="387"/>
        <end position="406"/>
    </location>
</feature>
<evidence type="ECO:0000256" key="6">
    <source>
        <dbReference type="ARBA" id="ARBA00005988"/>
    </source>
</evidence>
<comment type="catalytic activity">
    <reaction evidence="23">
        <text>gamma-L-glutamyl-L-glutamyl-[protein] + H2O = L-glutamyl-[protein] + L-glutamate</text>
        <dbReference type="Rhea" id="RHEA:60152"/>
        <dbReference type="Rhea" id="RHEA-COMP:10208"/>
        <dbReference type="Rhea" id="RHEA-COMP:15517"/>
        <dbReference type="ChEBI" id="CHEBI:15377"/>
        <dbReference type="ChEBI" id="CHEBI:29973"/>
        <dbReference type="ChEBI" id="CHEBI:29985"/>
        <dbReference type="ChEBI" id="CHEBI:143622"/>
    </reaction>
    <physiologicalReaction direction="left-to-right" evidence="23">
        <dbReference type="Rhea" id="RHEA:60153"/>
    </physiologicalReaction>
</comment>
<evidence type="ECO:0000256" key="8">
    <source>
        <dbReference type="ARBA" id="ARBA00022645"/>
    </source>
</evidence>
<dbReference type="KEGG" id="bfo:118409969"/>
<evidence type="ECO:0000313" key="28">
    <source>
        <dbReference type="RefSeq" id="XP_035667281.1"/>
    </source>
</evidence>
<evidence type="ECO:0000256" key="11">
    <source>
        <dbReference type="ARBA" id="ARBA00022801"/>
    </source>
</evidence>
<evidence type="ECO:0000256" key="18">
    <source>
        <dbReference type="ARBA" id="ARBA00024627"/>
    </source>
</evidence>
<evidence type="ECO:0000256" key="7">
    <source>
        <dbReference type="ARBA" id="ARBA00022490"/>
    </source>
</evidence>
<keyword evidence="7" id="KW-0963">Cytoplasm</keyword>
<feature type="domain" description="Peptidase M14" evidence="26">
    <location>
        <begin position="150"/>
        <end position="613"/>
    </location>
</feature>
<accession>A0A9J7MHJ5</accession>
<dbReference type="InterPro" id="IPR034286">
    <property type="entry name" value="M14_AGBL5-like"/>
</dbReference>
<evidence type="ECO:0000256" key="23">
    <source>
        <dbReference type="ARBA" id="ARBA00047714"/>
    </source>
</evidence>
<keyword evidence="8" id="KW-0121">Carboxypeptidase</keyword>
<dbReference type="SUPFAM" id="SSF53187">
    <property type="entry name" value="Zn-dependent exopeptidases"/>
    <property type="match status" value="1"/>
</dbReference>
<feature type="region of interest" description="Disordered" evidence="25">
    <location>
        <begin position="338"/>
        <end position="447"/>
    </location>
</feature>
<evidence type="ECO:0000256" key="9">
    <source>
        <dbReference type="ARBA" id="ARBA00022670"/>
    </source>
</evidence>
<feature type="compositionally biased region" description="Polar residues" evidence="25">
    <location>
        <begin position="1041"/>
        <end position="1053"/>
    </location>
</feature>
<dbReference type="OMA" id="HENSRIQ"/>
<feature type="compositionally biased region" description="Low complexity" evidence="25">
    <location>
        <begin position="681"/>
        <end position="691"/>
    </location>
</feature>
<feature type="compositionally biased region" description="Basic residues" evidence="25">
    <location>
        <begin position="1092"/>
        <end position="1108"/>
    </location>
</feature>
<evidence type="ECO:0000313" key="27">
    <source>
        <dbReference type="Proteomes" id="UP000001554"/>
    </source>
</evidence>
<evidence type="ECO:0000256" key="21">
    <source>
        <dbReference type="ARBA" id="ARBA00032753"/>
    </source>
</evidence>
<evidence type="ECO:0000256" key="13">
    <source>
        <dbReference type="ARBA" id="ARBA00023049"/>
    </source>
</evidence>
<keyword evidence="9" id="KW-0645">Protease</keyword>
<evidence type="ECO:0000256" key="2">
    <source>
        <dbReference type="ARBA" id="ARBA00004123"/>
    </source>
</evidence>
<feature type="compositionally biased region" description="Polar residues" evidence="25">
    <location>
        <begin position="349"/>
        <end position="360"/>
    </location>
</feature>